<reference evidence="1 2" key="2">
    <citation type="journal article" date="2017" name="Front. Plant Sci.">
        <title>Gene Classification and Mining of Molecular Markers Useful in Red Clover (Trifolium pratense) Breeding.</title>
        <authorList>
            <person name="Istvanek J."/>
            <person name="Dluhosova J."/>
            <person name="Dluhos P."/>
            <person name="Patkova L."/>
            <person name="Nedelnik J."/>
            <person name="Repkova J."/>
        </authorList>
    </citation>
    <scope>NUCLEOTIDE SEQUENCE [LARGE SCALE GENOMIC DNA]</scope>
    <source>
        <strain evidence="2">cv. Tatra</strain>
        <tissue evidence="1">Young leaves</tissue>
    </source>
</reference>
<name>A0A2K3KVB8_TRIPR</name>
<sequence>RHGLRSSLFQLYTTHIVGKMSIWIGQSCECNM</sequence>
<organism evidence="1 2">
    <name type="scientific">Trifolium pratense</name>
    <name type="common">Red clover</name>
    <dbReference type="NCBI Taxonomy" id="57577"/>
    <lineage>
        <taxon>Eukaryota</taxon>
        <taxon>Viridiplantae</taxon>
        <taxon>Streptophyta</taxon>
        <taxon>Embryophyta</taxon>
        <taxon>Tracheophyta</taxon>
        <taxon>Spermatophyta</taxon>
        <taxon>Magnoliopsida</taxon>
        <taxon>eudicotyledons</taxon>
        <taxon>Gunneridae</taxon>
        <taxon>Pentapetalae</taxon>
        <taxon>rosids</taxon>
        <taxon>fabids</taxon>
        <taxon>Fabales</taxon>
        <taxon>Fabaceae</taxon>
        <taxon>Papilionoideae</taxon>
        <taxon>50 kb inversion clade</taxon>
        <taxon>NPAAA clade</taxon>
        <taxon>Hologalegina</taxon>
        <taxon>IRL clade</taxon>
        <taxon>Trifolieae</taxon>
        <taxon>Trifolium</taxon>
    </lineage>
</organism>
<protein>
    <submittedName>
        <fullName evidence="1">Uncharacterized protein</fullName>
    </submittedName>
</protein>
<dbReference type="Proteomes" id="UP000236291">
    <property type="component" value="Unassembled WGS sequence"/>
</dbReference>
<comment type="caution">
    <text evidence="1">The sequence shown here is derived from an EMBL/GenBank/DDBJ whole genome shotgun (WGS) entry which is preliminary data.</text>
</comment>
<reference evidence="1 2" key="1">
    <citation type="journal article" date="2014" name="Am. J. Bot.">
        <title>Genome assembly and annotation for red clover (Trifolium pratense; Fabaceae).</title>
        <authorList>
            <person name="Istvanek J."/>
            <person name="Jaros M."/>
            <person name="Krenek A."/>
            <person name="Repkova J."/>
        </authorList>
    </citation>
    <scope>NUCLEOTIDE SEQUENCE [LARGE SCALE GENOMIC DNA]</scope>
    <source>
        <strain evidence="2">cv. Tatra</strain>
        <tissue evidence="1">Young leaves</tissue>
    </source>
</reference>
<dbReference type="EMBL" id="ASHM01266971">
    <property type="protein sequence ID" value="PNX70217.1"/>
    <property type="molecule type" value="Genomic_DNA"/>
</dbReference>
<evidence type="ECO:0000313" key="2">
    <source>
        <dbReference type="Proteomes" id="UP000236291"/>
    </source>
</evidence>
<feature type="non-terminal residue" evidence="1">
    <location>
        <position position="1"/>
    </location>
</feature>
<gene>
    <name evidence="1" type="ORF">L195_g064751</name>
</gene>
<accession>A0A2K3KVB8</accession>
<evidence type="ECO:0000313" key="1">
    <source>
        <dbReference type="EMBL" id="PNX70217.1"/>
    </source>
</evidence>
<proteinExistence type="predicted"/>
<dbReference type="AlphaFoldDB" id="A0A2K3KVB8"/>